<protein>
    <submittedName>
        <fullName evidence="2">Uncharacterized protein</fullName>
    </submittedName>
</protein>
<organism evidence="2 3">
    <name type="scientific">Synaphobranchus kaupii</name>
    <name type="common">Kaup's arrowtooth eel</name>
    <dbReference type="NCBI Taxonomy" id="118154"/>
    <lineage>
        <taxon>Eukaryota</taxon>
        <taxon>Metazoa</taxon>
        <taxon>Chordata</taxon>
        <taxon>Craniata</taxon>
        <taxon>Vertebrata</taxon>
        <taxon>Euteleostomi</taxon>
        <taxon>Actinopterygii</taxon>
        <taxon>Neopterygii</taxon>
        <taxon>Teleostei</taxon>
        <taxon>Anguilliformes</taxon>
        <taxon>Synaphobranchidae</taxon>
        <taxon>Synaphobranchus</taxon>
    </lineage>
</organism>
<evidence type="ECO:0000313" key="2">
    <source>
        <dbReference type="EMBL" id="KAJ8360305.1"/>
    </source>
</evidence>
<feature type="compositionally biased region" description="Polar residues" evidence="1">
    <location>
        <begin position="149"/>
        <end position="161"/>
    </location>
</feature>
<dbReference type="EMBL" id="JAINUF010000005">
    <property type="protein sequence ID" value="KAJ8360305.1"/>
    <property type="molecule type" value="Genomic_DNA"/>
</dbReference>
<dbReference type="AlphaFoldDB" id="A0A9Q1FKH7"/>
<accession>A0A9Q1FKH7</accession>
<feature type="compositionally biased region" description="Basic and acidic residues" evidence="1">
    <location>
        <begin position="209"/>
        <end position="218"/>
    </location>
</feature>
<feature type="region of interest" description="Disordered" evidence="1">
    <location>
        <begin position="1"/>
        <end position="35"/>
    </location>
</feature>
<reference evidence="2" key="1">
    <citation type="journal article" date="2023" name="Science">
        <title>Genome structures resolve the early diversification of teleost fishes.</title>
        <authorList>
            <person name="Parey E."/>
            <person name="Louis A."/>
            <person name="Montfort J."/>
            <person name="Bouchez O."/>
            <person name="Roques C."/>
            <person name="Iampietro C."/>
            <person name="Lluch J."/>
            <person name="Castinel A."/>
            <person name="Donnadieu C."/>
            <person name="Desvignes T."/>
            <person name="Floi Bucao C."/>
            <person name="Jouanno E."/>
            <person name="Wen M."/>
            <person name="Mejri S."/>
            <person name="Dirks R."/>
            <person name="Jansen H."/>
            <person name="Henkel C."/>
            <person name="Chen W.J."/>
            <person name="Zahm M."/>
            <person name="Cabau C."/>
            <person name="Klopp C."/>
            <person name="Thompson A.W."/>
            <person name="Robinson-Rechavi M."/>
            <person name="Braasch I."/>
            <person name="Lecointre G."/>
            <person name="Bobe J."/>
            <person name="Postlethwait J.H."/>
            <person name="Berthelot C."/>
            <person name="Roest Crollius H."/>
            <person name="Guiguen Y."/>
        </authorList>
    </citation>
    <scope>NUCLEOTIDE SEQUENCE</scope>
    <source>
        <strain evidence="2">WJC10195</strain>
    </source>
</reference>
<comment type="caution">
    <text evidence="2">The sequence shown here is derived from an EMBL/GenBank/DDBJ whole genome shotgun (WGS) entry which is preliminary data.</text>
</comment>
<evidence type="ECO:0000313" key="3">
    <source>
        <dbReference type="Proteomes" id="UP001152622"/>
    </source>
</evidence>
<name>A0A9Q1FKH7_SYNKA</name>
<proteinExistence type="predicted"/>
<sequence>MQERLSSYPDYRLDNNRKQTVPDPGPVSRVLTSTQTSCSPRLSHILQKLKESLSLLELEFTEFRENTRTSATKQGPAELLREELHQLRQEHTAALKHLQDEVSTLKEENQQLHKELARIREETQHTDTSHDRDLNRGATGKQQAPVPPTASQDSASTTCNTPPSPRKAMPTPSPRQVTRTPSSRQAIPTTYRTPLSPKRPRHAHPLPQKGHDHSHPHP</sequence>
<dbReference type="Proteomes" id="UP001152622">
    <property type="component" value="Chromosome 5"/>
</dbReference>
<feature type="compositionally biased region" description="Polar residues" evidence="1">
    <location>
        <begin position="174"/>
        <end position="193"/>
    </location>
</feature>
<feature type="compositionally biased region" description="Basic and acidic residues" evidence="1">
    <location>
        <begin position="119"/>
        <end position="135"/>
    </location>
</feature>
<keyword evidence="3" id="KW-1185">Reference proteome</keyword>
<gene>
    <name evidence="2" type="ORF">SKAU_G00168300</name>
</gene>
<evidence type="ECO:0000256" key="1">
    <source>
        <dbReference type="SAM" id="MobiDB-lite"/>
    </source>
</evidence>
<feature type="region of interest" description="Disordered" evidence="1">
    <location>
        <begin position="119"/>
        <end position="218"/>
    </location>
</feature>